<dbReference type="SMART" id="SM00901">
    <property type="entry name" value="FRG"/>
    <property type="match status" value="1"/>
</dbReference>
<organism evidence="2 3">
    <name type="scientific">Paludibaculum fermentans</name>
    <dbReference type="NCBI Taxonomy" id="1473598"/>
    <lineage>
        <taxon>Bacteria</taxon>
        <taxon>Pseudomonadati</taxon>
        <taxon>Acidobacteriota</taxon>
        <taxon>Terriglobia</taxon>
        <taxon>Bryobacterales</taxon>
        <taxon>Bryobacteraceae</taxon>
        <taxon>Paludibaculum</taxon>
    </lineage>
</organism>
<accession>A0A7S7SMF9</accession>
<dbReference type="AlphaFoldDB" id="A0A7S7SMF9"/>
<keyword evidence="3" id="KW-1185">Reference proteome</keyword>
<name>A0A7S7SMF9_PALFE</name>
<gene>
    <name evidence="2" type="ORF">IRI77_15195</name>
</gene>
<dbReference type="RefSeq" id="WP_194452891.1">
    <property type="nucleotide sequence ID" value="NZ_CP063849.1"/>
</dbReference>
<dbReference type="InterPro" id="IPR014966">
    <property type="entry name" value="FRG-dom"/>
</dbReference>
<dbReference type="EMBL" id="CP063849">
    <property type="protein sequence ID" value="QOY91237.1"/>
    <property type="molecule type" value="Genomic_DNA"/>
</dbReference>
<evidence type="ECO:0000313" key="3">
    <source>
        <dbReference type="Proteomes" id="UP000593892"/>
    </source>
</evidence>
<evidence type="ECO:0000313" key="2">
    <source>
        <dbReference type="EMBL" id="QOY91237.1"/>
    </source>
</evidence>
<sequence>MSAAKSTAGTRRRVKKSYLFEKVVDSWEDFLQLVSADPFRHWAFRGQRDASWQVWSTVSRELRSRHVAPRYWTSQEHRLIWIFQRKASGFLENLPVVADTPHWMALMQHHGAPTRLVDFTWSPYVAAFFALESSVEDAAVWAINAPQLGTFAYGPEFAPAQRPPSPQEVLNSIGVRGKDAVAIGEPYFKNRRVIAQSGTFAFPWDIERPIDEILASQEGVIAKFVLRGRALRKRALGELYRMNITNATLFPDLDGLARSLAFELEYHYAYDPTDGES</sequence>
<reference evidence="2 3" key="1">
    <citation type="submission" date="2020-10" db="EMBL/GenBank/DDBJ databases">
        <title>Complete genome sequence of Paludibaculum fermentans P105T, a facultatively anaerobic acidobacterium capable of dissimilatory Fe(III) reduction.</title>
        <authorList>
            <person name="Dedysh S.N."/>
            <person name="Beletsky A.V."/>
            <person name="Kulichevskaya I.S."/>
            <person name="Mardanov A.V."/>
            <person name="Ravin N.V."/>
        </authorList>
    </citation>
    <scope>NUCLEOTIDE SEQUENCE [LARGE SCALE GENOMIC DNA]</scope>
    <source>
        <strain evidence="2 3">P105</strain>
    </source>
</reference>
<feature type="domain" description="FRG" evidence="1">
    <location>
        <begin position="38"/>
        <end position="141"/>
    </location>
</feature>
<dbReference type="Pfam" id="PF08867">
    <property type="entry name" value="FRG"/>
    <property type="match status" value="1"/>
</dbReference>
<proteinExistence type="predicted"/>
<protein>
    <submittedName>
        <fullName evidence="2">FRG domain-containing protein</fullName>
    </submittedName>
</protein>
<evidence type="ECO:0000259" key="1">
    <source>
        <dbReference type="SMART" id="SM00901"/>
    </source>
</evidence>
<dbReference type="Proteomes" id="UP000593892">
    <property type="component" value="Chromosome"/>
</dbReference>
<dbReference type="KEGG" id="pfer:IRI77_15195"/>